<dbReference type="InterPro" id="IPR016136">
    <property type="entry name" value="DNA_helicase_N/primase_C"/>
</dbReference>
<reference evidence="18 19" key="1">
    <citation type="submission" date="2024-05" db="EMBL/GenBank/DDBJ databases">
        <authorList>
            <consortium name="Candidatus Magnetaquicoccaceae bacterium FCR-1 genome sequencing consortium"/>
            <person name="Shimoshige H."/>
            <person name="Shimamura S."/>
            <person name="Taoka A."/>
            <person name="Kobayashi H."/>
            <person name="Maekawa T."/>
        </authorList>
    </citation>
    <scope>NUCLEOTIDE SEQUENCE [LARGE SCALE GENOMIC DNA]</scope>
    <source>
        <strain evidence="18 19">FCR-1</strain>
    </source>
</reference>
<feature type="region of interest" description="Disordered" evidence="15">
    <location>
        <begin position="1"/>
        <end position="33"/>
    </location>
</feature>
<dbReference type="Gene3D" id="1.10.860.10">
    <property type="entry name" value="DNAb Helicase, Chain A"/>
    <property type="match status" value="1"/>
</dbReference>
<evidence type="ECO:0000256" key="5">
    <source>
        <dbReference type="ARBA" id="ARBA00022763"/>
    </source>
</evidence>
<evidence type="ECO:0000256" key="15">
    <source>
        <dbReference type="SAM" id="MobiDB-lite"/>
    </source>
</evidence>
<evidence type="ECO:0000256" key="1">
    <source>
        <dbReference type="ARBA" id="ARBA00008428"/>
    </source>
</evidence>
<evidence type="ECO:0000256" key="13">
    <source>
        <dbReference type="NCBIfam" id="TIGR00665"/>
    </source>
</evidence>
<dbReference type="Pfam" id="PF00772">
    <property type="entry name" value="DnaB"/>
    <property type="match status" value="1"/>
</dbReference>
<evidence type="ECO:0000256" key="8">
    <source>
        <dbReference type="ARBA" id="ARBA00022840"/>
    </source>
</evidence>
<dbReference type="InterPro" id="IPR036185">
    <property type="entry name" value="DNA_heli_DnaB-like_N_sf"/>
</dbReference>
<comment type="catalytic activity">
    <reaction evidence="12 14">
        <text>ATP + H2O = ADP + phosphate + H(+)</text>
        <dbReference type="Rhea" id="RHEA:13065"/>
        <dbReference type="ChEBI" id="CHEBI:15377"/>
        <dbReference type="ChEBI" id="CHEBI:15378"/>
        <dbReference type="ChEBI" id="CHEBI:30616"/>
        <dbReference type="ChEBI" id="CHEBI:43474"/>
        <dbReference type="ChEBI" id="CHEBI:456216"/>
        <dbReference type="EC" id="5.6.2.3"/>
    </reaction>
</comment>
<keyword evidence="6 14" id="KW-0378">Hydrolase</keyword>
<dbReference type="EC" id="5.6.2.3" evidence="13 14"/>
<dbReference type="InterPro" id="IPR007693">
    <property type="entry name" value="DNA_helicase_DnaB-like_N"/>
</dbReference>
<evidence type="ECO:0000256" key="6">
    <source>
        <dbReference type="ARBA" id="ARBA00022801"/>
    </source>
</evidence>
<keyword evidence="10" id="KW-0234">DNA repair</keyword>
<dbReference type="RefSeq" id="WP_420906353.1">
    <property type="nucleotide sequence ID" value="NZ_BAAFGK010000005.1"/>
</dbReference>
<evidence type="ECO:0000256" key="7">
    <source>
        <dbReference type="ARBA" id="ARBA00022806"/>
    </source>
</evidence>
<gene>
    <name evidence="18" type="primary">dnaB</name>
    <name evidence="18" type="ORF">SIID45300_02984</name>
</gene>
<evidence type="ECO:0000256" key="2">
    <source>
        <dbReference type="ARBA" id="ARBA00022515"/>
    </source>
</evidence>
<dbReference type="SUPFAM" id="SSF48024">
    <property type="entry name" value="N-terminal domain of DnaB helicase"/>
    <property type="match status" value="1"/>
</dbReference>
<evidence type="ECO:0000256" key="14">
    <source>
        <dbReference type="RuleBase" id="RU362085"/>
    </source>
</evidence>
<keyword evidence="4 14" id="KW-0547">Nucleotide-binding</keyword>
<name>A0ABQ0CCL2_9PROT</name>
<evidence type="ECO:0000256" key="9">
    <source>
        <dbReference type="ARBA" id="ARBA00023125"/>
    </source>
</evidence>
<dbReference type="PANTHER" id="PTHR30153">
    <property type="entry name" value="REPLICATIVE DNA HELICASE DNAB"/>
    <property type="match status" value="1"/>
</dbReference>
<dbReference type="CDD" id="cd00984">
    <property type="entry name" value="DnaB_C"/>
    <property type="match status" value="1"/>
</dbReference>
<dbReference type="EMBL" id="BAAFGK010000005">
    <property type="protein sequence ID" value="GAB0058631.1"/>
    <property type="molecule type" value="Genomic_DNA"/>
</dbReference>
<dbReference type="GO" id="GO:0016787">
    <property type="term" value="F:hydrolase activity"/>
    <property type="evidence" value="ECO:0007669"/>
    <property type="project" value="UniProtKB-KW"/>
</dbReference>
<dbReference type="PANTHER" id="PTHR30153:SF2">
    <property type="entry name" value="REPLICATIVE DNA HELICASE"/>
    <property type="match status" value="1"/>
</dbReference>
<comment type="caution">
    <text evidence="18">The sequence shown here is derived from an EMBL/GenBank/DDBJ whole genome shotgun (WGS) entry which is preliminary data.</text>
</comment>
<proteinExistence type="inferred from homology"/>
<dbReference type="NCBIfam" id="NF004384">
    <property type="entry name" value="PRK05748.1"/>
    <property type="match status" value="1"/>
</dbReference>
<evidence type="ECO:0000313" key="19">
    <source>
        <dbReference type="Proteomes" id="UP001628193"/>
    </source>
</evidence>
<accession>A0ABQ0CCL2</accession>
<evidence type="ECO:0000313" key="18">
    <source>
        <dbReference type="EMBL" id="GAB0058631.1"/>
    </source>
</evidence>
<feature type="domain" description="SF4 helicase" evidence="17">
    <location>
        <begin position="201"/>
        <end position="467"/>
    </location>
</feature>
<dbReference type="InterPro" id="IPR020588">
    <property type="entry name" value="RecA_ATP-bd"/>
</dbReference>
<dbReference type="SUPFAM" id="SSF52540">
    <property type="entry name" value="P-loop containing nucleoside triphosphate hydrolases"/>
    <property type="match status" value="1"/>
</dbReference>
<dbReference type="Pfam" id="PF03796">
    <property type="entry name" value="DnaB_C"/>
    <property type="match status" value="1"/>
</dbReference>
<reference evidence="18 19" key="2">
    <citation type="submission" date="2024-09" db="EMBL/GenBank/DDBJ databases">
        <title>Draft genome sequence of Candidatus Magnetaquicoccaceae bacterium FCR-1.</title>
        <authorList>
            <person name="Shimoshige H."/>
            <person name="Shimamura S."/>
            <person name="Taoka A."/>
            <person name="Kobayashi H."/>
            <person name="Maekawa T."/>
        </authorList>
    </citation>
    <scope>NUCLEOTIDE SEQUENCE [LARGE SCALE GENOMIC DNA]</scope>
    <source>
        <strain evidence="18 19">FCR-1</strain>
    </source>
</reference>
<keyword evidence="11" id="KW-0413">Isomerase</keyword>
<keyword evidence="19" id="KW-1185">Reference proteome</keyword>
<comment type="function">
    <text evidence="14">The main replicative DNA helicase, it participates in initiation and elongation during chromosome replication. Travels ahead of the DNA replisome, separating dsDNA into templates for DNA synthesis. A processive ATP-dependent 5'-3' DNA helicase it has DNA-dependent ATPase activity.</text>
</comment>
<evidence type="ECO:0000259" key="16">
    <source>
        <dbReference type="PROSITE" id="PS50162"/>
    </source>
</evidence>
<keyword evidence="3 14" id="KW-0235">DNA replication</keyword>
<dbReference type="NCBIfam" id="TIGR00665">
    <property type="entry name" value="DnaB"/>
    <property type="match status" value="1"/>
</dbReference>
<evidence type="ECO:0000256" key="11">
    <source>
        <dbReference type="ARBA" id="ARBA00023235"/>
    </source>
</evidence>
<organism evidence="18 19">
    <name type="scientific">Candidatus Magnetaquiglobus chichijimensis</name>
    <dbReference type="NCBI Taxonomy" id="3141448"/>
    <lineage>
        <taxon>Bacteria</taxon>
        <taxon>Pseudomonadati</taxon>
        <taxon>Pseudomonadota</taxon>
        <taxon>Magnetococcia</taxon>
        <taxon>Magnetococcales</taxon>
        <taxon>Candidatus Magnetaquicoccaceae</taxon>
        <taxon>Candidatus Magnetaquiglobus</taxon>
    </lineage>
</organism>
<dbReference type="Gene3D" id="3.40.50.300">
    <property type="entry name" value="P-loop containing nucleotide triphosphate hydrolases"/>
    <property type="match status" value="1"/>
</dbReference>
<sequence length="474" mass="52798">MIDDIDVSDQDHTDRPEPAGVQEAPTRRPSYSHEAEQSVLGAVLLDNTVMDQITDILVPEDFYVGAHRVAYQAMLSLLDRGDPADPVLLKQYLEKNNELNVVGGAGYFARLMDTVPTTANVKAYAHLVRDKATMRALAHAASTVADEVYRDTTHTVEEMLDRAEQQIFSVGENRARRRSNYTEIKSILPPIFERLERLMSRQDLVTGVPTGFTDLDRLLSGLQRSDLLILAGRPAMGKTSLVMNMAANAALDHQTPVAVFSLEMSKEQLTTRMLASTARVDAQGLRTGRIRDEDYNKLVHAAQDLSRAPLFIDDSPDLTIMSLRAKARRLKREQGIRLLIVDYLQLMQADGDMENRVQEISQISRGLKGLAKELDIPVLALSQLSRKVEERPNKRPILSDLRESGSIEQDADIVLFVYREEVYKENDPSLAGLAEVIIAKQRNGPTGTARLTFSKQFTRFDNHASAEFVSGLGG</sequence>
<evidence type="ECO:0000256" key="12">
    <source>
        <dbReference type="ARBA" id="ARBA00048954"/>
    </source>
</evidence>
<dbReference type="PROSITE" id="PS51199">
    <property type="entry name" value="SF4_HELICASE"/>
    <property type="match status" value="1"/>
</dbReference>
<keyword evidence="9 14" id="KW-0238">DNA-binding</keyword>
<comment type="similarity">
    <text evidence="1 14">Belongs to the helicase family. DnaB subfamily.</text>
</comment>
<dbReference type="InterPro" id="IPR027417">
    <property type="entry name" value="P-loop_NTPase"/>
</dbReference>
<evidence type="ECO:0000256" key="4">
    <source>
        <dbReference type="ARBA" id="ARBA00022741"/>
    </source>
</evidence>
<evidence type="ECO:0000256" key="3">
    <source>
        <dbReference type="ARBA" id="ARBA00022705"/>
    </source>
</evidence>
<dbReference type="InterPro" id="IPR007692">
    <property type="entry name" value="DNA_helicase_DnaB"/>
</dbReference>
<dbReference type="GO" id="GO:0003678">
    <property type="term" value="F:DNA helicase activity"/>
    <property type="evidence" value="ECO:0007669"/>
    <property type="project" value="UniProtKB-EC"/>
</dbReference>
<evidence type="ECO:0000259" key="17">
    <source>
        <dbReference type="PROSITE" id="PS51199"/>
    </source>
</evidence>
<dbReference type="PROSITE" id="PS50162">
    <property type="entry name" value="RECA_2"/>
    <property type="match status" value="1"/>
</dbReference>
<keyword evidence="7 14" id="KW-0347">Helicase</keyword>
<dbReference type="InterPro" id="IPR007694">
    <property type="entry name" value="DNA_helicase_DnaB-like_C"/>
</dbReference>
<protein>
    <recommendedName>
        <fullName evidence="13 14">Replicative DNA helicase</fullName>
        <ecNumber evidence="13 14">5.6.2.3</ecNumber>
    </recommendedName>
</protein>
<keyword evidence="5" id="KW-0227">DNA damage</keyword>
<evidence type="ECO:0000256" key="10">
    <source>
        <dbReference type="ARBA" id="ARBA00023204"/>
    </source>
</evidence>
<keyword evidence="8 14" id="KW-0067">ATP-binding</keyword>
<keyword evidence="2 14" id="KW-0639">Primosome</keyword>
<feature type="domain" description="RecA family profile 1" evidence="16">
    <location>
        <begin position="204"/>
        <end position="384"/>
    </location>
</feature>
<dbReference type="Proteomes" id="UP001628193">
    <property type="component" value="Unassembled WGS sequence"/>
</dbReference>